<dbReference type="Gene3D" id="1.10.10.1460">
    <property type="match status" value="1"/>
</dbReference>
<protein>
    <recommendedName>
        <fullName evidence="19">ATP-dependent DNA helicase Q4</fullName>
        <ecNumber evidence="17">5.6.2.4</ecNumber>
    </recommendedName>
    <alternativeName>
        <fullName evidence="20">DNA 3'-5' helicase RecQ4</fullName>
    </alternativeName>
    <alternativeName>
        <fullName evidence="21">DNA helicase, RecQ-like type 4</fullName>
    </alternativeName>
    <alternativeName>
        <fullName evidence="22">RecQ protein-like 4</fullName>
    </alternativeName>
</protein>
<evidence type="ECO:0000256" key="11">
    <source>
        <dbReference type="ARBA" id="ARBA00022833"/>
    </source>
</evidence>
<reference evidence="28" key="1">
    <citation type="submission" date="2019-08" db="EMBL/GenBank/DDBJ databases">
        <title>The improved chromosome-level genome for the pearl oyster Pinctada fucata martensii using PacBio sequencing and Hi-C.</title>
        <authorList>
            <person name="Zheng Z."/>
        </authorList>
    </citation>
    <scope>NUCLEOTIDE SEQUENCE</scope>
    <source>
        <strain evidence="28">ZZ-2019</strain>
        <tissue evidence="28">Adductor muscle</tissue>
    </source>
</reference>
<dbReference type="GO" id="GO:0051276">
    <property type="term" value="P:chromosome organization"/>
    <property type="evidence" value="ECO:0007669"/>
    <property type="project" value="UniProtKB-ARBA"/>
</dbReference>
<dbReference type="GO" id="GO:0043138">
    <property type="term" value="F:3'-5' DNA helicase activity"/>
    <property type="evidence" value="ECO:0007669"/>
    <property type="project" value="UniProtKB-EC"/>
</dbReference>
<evidence type="ECO:0000313" key="29">
    <source>
        <dbReference type="Proteomes" id="UP001186944"/>
    </source>
</evidence>
<feature type="region of interest" description="Disordered" evidence="24">
    <location>
        <begin position="54"/>
        <end position="91"/>
    </location>
</feature>
<dbReference type="SUPFAM" id="SSF57756">
    <property type="entry name" value="Retrovirus zinc finger-like domains"/>
    <property type="match status" value="1"/>
</dbReference>
<keyword evidence="23" id="KW-0863">Zinc-finger</keyword>
<dbReference type="GO" id="GO:0008270">
    <property type="term" value="F:zinc ion binding"/>
    <property type="evidence" value="ECO:0007669"/>
    <property type="project" value="UniProtKB-KW"/>
</dbReference>
<evidence type="ECO:0000256" key="2">
    <source>
        <dbReference type="ARBA" id="ARBA00004123"/>
    </source>
</evidence>
<comment type="caution">
    <text evidence="28">The sequence shown here is derived from an EMBL/GenBank/DDBJ whole genome shotgun (WGS) entry which is preliminary data.</text>
</comment>
<feature type="transmembrane region" description="Helical" evidence="25">
    <location>
        <begin position="932"/>
        <end position="954"/>
    </location>
</feature>
<keyword evidence="15" id="KW-0539">Nucleus</keyword>
<keyword evidence="6" id="KW-0597">Phosphoprotein</keyword>
<dbReference type="InterPro" id="IPR021110">
    <property type="entry name" value="DNA_rep_checkpnt_protein"/>
</dbReference>
<evidence type="ECO:0000256" key="5">
    <source>
        <dbReference type="ARBA" id="ARBA00022490"/>
    </source>
</evidence>
<dbReference type="GO" id="GO:0003677">
    <property type="term" value="F:DNA binding"/>
    <property type="evidence" value="ECO:0007669"/>
    <property type="project" value="UniProtKB-KW"/>
</dbReference>
<feature type="compositionally biased region" description="Basic and acidic residues" evidence="24">
    <location>
        <begin position="276"/>
        <end position="328"/>
    </location>
</feature>
<dbReference type="GO" id="GO:0006260">
    <property type="term" value="P:DNA replication"/>
    <property type="evidence" value="ECO:0007669"/>
    <property type="project" value="InterPro"/>
</dbReference>
<evidence type="ECO:0000256" key="15">
    <source>
        <dbReference type="ARBA" id="ARBA00023242"/>
    </source>
</evidence>
<dbReference type="Proteomes" id="UP001186944">
    <property type="component" value="Unassembled WGS sequence"/>
</dbReference>
<dbReference type="EC" id="5.6.2.4" evidence="17"/>
<evidence type="ECO:0000256" key="17">
    <source>
        <dbReference type="ARBA" id="ARBA00034808"/>
    </source>
</evidence>
<dbReference type="GO" id="GO:0016787">
    <property type="term" value="F:hydrolase activity"/>
    <property type="evidence" value="ECO:0007669"/>
    <property type="project" value="UniProtKB-KW"/>
</dbReference>
<evidence type="ECO:0000256" key="7">
    <source>
        <dbReference type="ARBA" id="ARBA00022723"/>
    </source>
</evidence>
<gene>
    <name evidence="28" type="ORF">FSP39_023162</name>
</gene>
<dbReference type="SMART" id="SM00343">
    <property type="entry name" value="ZnF_C2HC"/>
    <property type="match status" value="1"/>
</dbReference>
<organism evidence="28 29">
    <name type="scientific">Pinctada imbricata</name>
    <name type="common">Atlantic pearl-oyster</name>
    <name type="synonym">Pinctada martensii</name>
    <dbReference type="NCBI Taxonomy" id="66713"/>
    <lineage>
        <taxon>Eukaryota</taxon>
        <taxon>Metazoa</taxon>
        <taxon>Spiralia</taxon>
        <taxon>Lophotrochozoa</taxon>
        <taxon>Mollusca</taxon>
        <taxon>Bivalvia</taxon>
        <taxon>Autobranchia</taxon>
        <taxon>Pteriomorphia</taxon>
        <taxon>Pterioida</taxon>
        <taxon>Pterioidea</taxon>
        <taxon>Pteriidae</taxon>
        <taxon>Pinctada</taxon>
    </lineage>
</organism>
<dbReference type="InterPro" id="IPR001878">
    <property type="entry name" value="Znf_CCHC"/>
</dbReference>
<keyword evidence="25" id="KW-0472">Membrane</keyword>
<dbReference type="InterPro" id="IPR014001">
    <property type="entry name" value="Helicase_ATP-bd"/>
</dbReference>
<feature type="compositionally biased region" description="Basic and acidic residues" evidence="24">
    <location>
        <begin position="64"/>
        <end position="90"/>
    </location>
</feature>
<evidence type="ECO:0000256" key="1">
    <source>
        <dbReference type="ARBA" id="ARBA00001947"/>
    </source>
</evidence>
<dbReference type="GO" id="GO:0000724">
    <property type="term" value="P:double-strand break repair via homologous recombination"/>
    <property type="evidence" value="ECO:0007669"/>
    <property type="project" value="TreeGrafter"/>
</dbReference>
<accession>A0AA88XK51</accession>
<dbReference type="PROSITE" id="PS50158">
    <property type="entry name" value="ZF_CCHC"/>
    <property type="match status" value="1"/>
</dbReference>
<feature type="domain" description="CCHC-type" evidence="26">
    <location>
        <begin position="524"/>
        <end position="540"/>
    </location>
</feature>
<dbReference type="Pfam" id="PF11719">
    <property type="entry name" value="Drc1-Sld2"/>
    <property type="match status" value="1"/>
</dbReference>
<evidence type="ECO:0000256" key="16">
    <source>
        <dbReference type="ARBA" id="ARBA00034617"/>
    </source>
</evidence>
<keyword evidence="13" id="KW-0238">DNA-binding</keyword>
<feature type="transmembrane region" description="Helical" evidence="25">
    <location>
        <begin position="900"/>
        <end position="920"/>
    </location>
</feature>
<dbReference type="FunFam" id="1.10.10.1460:FF:000001">
    <property type="entry name" value="DNA replication regulator Sld2"/>
    <property type="match status" value="1"/>
</dbReference>
<dbReference type="InterPro" id="IPR027417">
    <property type="entry name" value="P-loop_NTPase"/>
</dbReference>
<keyword evidence="9" id="KW-0378">Hydrolase</keyword>
<keyword evidence="8" id="KW-0547">Nucleotide-binding</keyword>
<dbReference type="FunFam" id="3.40.50.300:FF:000772">
    <property type="entry name" value="ATP-dependent DNA helicase Q4"/>
    <property type="match status" value="1"/>
</dbReference>
<feature type="region of interest" description="Disordered" evidence="24">
    <location>
        <begin position="274"/>
        <end position="481"/>
    </location>
</feature>
<name>A0AA88XK51_PINIB</name>
<evidence type="ECO:0000256" key="21">
    <source>
        <dbReference type="ARBA" id="ARBA00078242"/>
    </source>
</evidence>
<dbReference type="InterPro" id="IPR011545">
    <property type="entry name" value="DEAD/DEAH_box_helicase_dom"/>
</dbReference>
<evidence type="ECO:0000259" key="26">
    <source>
        <dbReference type="PROSITE" id="PS50158"/>
    </source>
</evidence>
<dbReference type="CDD" id="cd18018">
    <property type="entry name" value="DEXHc_RecQ4-like"/>
    <property type="match status" value="1"/>
</dbReference>
<dbReference type="GO" id="GO:0005524">
    <property type="term" value="F:ATP binding"/>
    <property type="evidence" value="ECO:0007669"/>
    <property type="project" value="UniProtKB-KW"/>
</dbReference>
<dbReference type="Gene3D" id="4.10.60.10">
    <property type="entry name" value="Zinc finger, CCHC-type"/>
    <property type="match status" value="1"/>
</dbReference>
<evidence type="ECO:0000256" key="18">
    <source>
        <dbReference type="ARBA" id="ARBA00049360"/>
    </source>
</evidence>
<keyword evidence="12" id="KW-0067">ATP-binding</keyword>
<comment type="catalytic activity">
    <reaction evidence="18">
        <text>ATP + H2O = ADP + phosphate + H(+)</text>
        <dbReference type="Rhea" id="RHEA:13065"/>
        <dbReference type="ChEBI" id="CHEBI:15377"/>
        <dbReference type="ChEBI" id="CHEBI:15378"/>
        <dbReference type="ChEBI" id="CHEBI:30616"/>
        <dbReference type="ChEBI" id="CHEBI:43474"/>
        <dbReference type="ChEBI" id="CHEBI:456216"/>
    </reaction>
</comment>
<evidence type="ECO:0000256" key="13">
    <source>
        <dbReference type="ARBA" id="ARBA00023125"/>
    </source>
</evidence>
<evidence type="ECO:0000256" key="8">
    <source>
        <dbReference type="ARBA" id="ARBA00022741"/>
    </source>
</evidence>
<keyword evidence="25" id="KW-1133">Transmembrane helix</keyword>
<keyword evidence="10" id="KW-0347">Helicase</keyword>
<dbReference type="EMBL" id="VSWD01000012">
    <property type="protein sequence ID" value="KAK3086777.1"/>
    <property type="molecule type" value="Genomic_DNA"/>
</dbReference>
<keyword evidence="7" id="KW-0479">Metal-binding</keyword>
<feature type="compositionally biased region" description="Basic and acidic residues" evidence="24">
    <location>
        <begin position="417"/>
        <end position="427"/>
    </location>
</feature>
<dbReference type="PANTHER" id="PTHR13710">
    <property type="entry name" value="DNA HELICASE RECQ FAMILY MEMBER"/>
    <property type="match status" value="1"/>
</dbReference>
<evidence type="ECO:0000256" key="4">
    <source>
        <dbReference type="ARBA" id="ARBA00005446"/>
    </source>
</evidence>
<dbReference type="Pfam" id="PF00270">
    <property type="entry name" value="DEAD"/>
    <property type="match status" value="1"/>
</dbReference>
<keyword evidence="5" id="KW-0963">Cytoplasm</keyword>
<feature type="region of interest" description="Disordered" evidence="24">
    <location>
        <begin position="145"/>
        <end position="188"/>
    </location>
</feature>
<feature type="domain" description="Helicase ATP-binding" evidence="27">
    <location>
        <begin position="678"/>
        <end position="853"/>
    </location>
</feature>
<keyword evidence="14" id="KW-0413">Isomerase</keyword>
<evidence type="ECO:0000256" key="24">
    <source>
        <dbReference type="SAM" id="MobiDB-lite"/>
    </source>
</evidence>
<evidence type="ECO:0000256" key="9">
    <source>
        <dbReference type="ARBA" id="ARBA00022801"/>
    </source>
</evidence>
<keyword evidence="25" id="KW-0812">Transmembrane</keyword>
<comment type="cofactor">
    <cofactor evidence="1">
        <name>Zn(2+)</name>
        <dbReference type="ChEBI" id="CHEBI:29105"/>
    </cofactor>
</comment>
<evidence type="ECO:0000256" key="3">
    <source>
        <dbReference type="ARBA" id="ARBA00004496"/>
    </source>
</evidence>
<keyword evidence="11" id="KW-0862">Zinc</keyword>
<feature type="compositionally biased region" description="Basic and acidic residues" evidence="24">
    <location>
        <begin position="351"/>
        <end position="366"/>
    </location>
</feature>
<sequence length="958" mass="107014">MDDAQSVKRSLKKWELSFYKNHGRKPQRTDIDEAPEEIKEAYAKYNKLKREQVTLVKGGDNPENDCKKEVSSENKDTPGDSENEKCEKTTVSENVSEVWGKEFDKKIAGDNVQQARHEQKVQDLSSNYLQGLSCKLYQNAMKFGKKAEKKSKPERKDNNWRRASVTDDDAQNGDKKIDDGDNDGDSMRVKGSMFEKALSFTQKKNTLKRACTDEVVVTDKYNVKSKSKFSISVGPKNVTSFSQSDNDIDEVDSLESCDKGFENKTLYSCDVNEINRPGEKSSLDSHSKDNEIIMMRDCKGDSKKVSGEETGTKDHSGNKQDLKNDMKRKTVTPIKTKAKRESRLKSPLSEKLQDNDEKVTDYDKQNLHTVKLDSGSASVNKDVSSEENAGRRPRDINFCPFDFDEKDEENMEEDLEEGHHSTTEKIKGGRKRIAKETSERPAKKRKNISSENEASDEEPPSKKSTKAPRGKSTAAAPASVGNFVRLNMRVKTYKRKGKGMTGQQYKRFQWKQKMKARSQSYGNKCFKCGQEGHWSNKCPETNKESYGGEEDKPPVLEEDFPTMKEAAMMAKGVKVTRESKRPKVKASSAIGSAAQGEEEFNMEDIDWDANMDPEIDEELEIQAGIVRSRREENTVPPPLSPLVDVNVESCDSEVSDLLKEGLKKFGYDSFRLGQEKAISRILAGKSTLVVMSTGGGKSLCYQLPAYLYAKRSKVITLVISPLVSLMEDQISGLPPGVKGACLHTNMTPAQREGVLSSVKDGKVHFLLVSPEAVAGGGMTLLNNKASLPPLAFVCIDEAHCLSEWSHNFRPSYLRLTKVLREKFGVQCFLGLTATATKSTAIDVAKHLDISDFEEAVIRGPPVPKNLFLSVSRDDDRDQVSNCFDLIKGQRSRSQTNAHCLLVANTVLILPVHGIIILVLIQSFTKVHLFSQANSLLFFHNVILVVSVMTVDLAVETQF</sequence>
<dbReference type="PANTHER" id="PTHR13710:SF108">
    <property type="entry name" value="ATP-DEPENDENT DNA HELICASE Q4"/>
    <property type="match status" value="1"/>
</dbReference>
<evidence type="ECO:0000256" key="12">
    <source>
        <dbReference type="ARBA" id="ARBA00022840"/>
    </source>
</evidence>
<keyword evidence="29" id="KW-1185">Reference proteome</keyword>
<comment type="catalytic activity">
    <reaction evidence="16">
        <text>Couples ATP hydrolysis with the unwinding of duplex DNA by translocating in the 3'-5' direction.</text>
        <dbReference type="EC" id="5.6.2.4"/>
    </reaction>
</comment>
<feature type="compositionally biased region" description="Basic and acidic residues" evidence="24">
    <location>
        <begin position="150"/>
        <end position="160"/>
    </location>
</feature>
<evidence type="ECO:0000256" key="6">
    <source>
        <dbReference type="ARBA" id="ARBA00022553"/>
    </source>
</evidence>
<evidence type="ECO:0000256" key="19">
    <source>
        <dbReference type="ARBA" id="ARBA00074290"/>
    </source>
</evidence>
<evidence type="ECO:0000259" key="27">
    <source>
        <dbReference type="PROSITE" id="PS51192"/>
    </source>
</evidence>
<dbReference type="GO" id="GO:0005694">
    <property type="term" value="C:chromosome"/>
    <property type="evidence" value="ECO:0007669"/>
    <property type="project" value="TreeGrafter"/>
</dbReference>
<dbReference type="Gene3D" id="3.40.50.300">
    <property type="entry name" value="P-loop containing nucleotide triphosphate hydrolases"/>
    <property type="match status" value="1"/>
</dbReference>
<comment type="subcellular location">
    <subcellularLocation>
        <location evidence="3">Cytoplasm</location>
    </subcellularLocation>
    <subcellularLocation>
        <location evidence="2">Nucleus</location>
    </subcellularLocation>
</comment>
<evidence type="ECO:0000256" key="22">
    <source>
        <dbReference type="ARBA" id="ARBA00084018"/>
    </source>
</evidence>
<comment type="similarity">
    <text evidence="4">Belongs to the helicase family. RecQ subfamily.</text>
</comment>
<proteinExistence type="inferred from homology"/>
<evidence type="ECO:0000256" key="14">
    <source>
        <dbReference type="ARBA" id="ARBA00023235"/>
    </source>
</evidence>
<evidence type="ECO:0000256" key="10">
    <source>
        <dbReference type="ARBA" id="ARBA00022806"/>
    </source>
</evidence>
<dbReference type="SMART" id="SM00487">
    <property type="entry name" value="DEXDc"/>
    <property type="match status" value="1"/>
</dbReference>
<dbReference type="Pfam" id="PF00098">
    <property type="entry name" value="zf-CCHC"/>
    <property type="match status" value="1"/>
</dbReference>
<evidence type="ECO:0000256" key="25">
    <source>
        <dbReference type="SAM" id="Phobius"/>
    </source>
</evidence>
<dbReference type="AlphaFoldDB" id="A0AA88XK51"/>
<evidence type="ECO:0000256" key="20">
    <source>
        <dbReference type="ARBA" id="ARBA00076756"/>
    </source>
</evidence>
<dbReference type="InterPro" id="IPR036875">
    <property type="entry name" value="Znf_CCHC_sf"/>
</dbReference>
<dbReference type="SUPFAM" id="SSF52540">
    <property type="entry name" value="P-loop containing nucleoside triphosphate hydrolases"/>
    <property type="match status" value="1"/>
</dbReference>
<evidence type="ECO:0000313" key="28">
    <source>
        <dbReference type="EMBL" id="KAK3086777.1"/>
    </source>
</evidence>
<dbReference type="PROSITE" id="PS51192">
    <property type="entry name" value="HELICASE_ATP_BIND_1"/>
    <property type="match status" value="1"/>
</dbReference>
<feature type="compositionally biased region" description="Acidic residues" evidence="24">
    <location>
        <begin position="402"/>
        <end position="416"/>
    </location>
</feature>
<dbReference type="GO" id="GO:0005737">
    <property type="term" value="C:cytoplasm"/>
    <property type="evidence" value="ECO:0007669"/>
    <property type="project" value="UniProtKB-SubCell"/>
</dbReference>
<dbReference type="GO" id="GO:0009378">
    <property type="term" value="F:four-way junction helicase activity"/>
    <property type="evidence" value="ECO:0007669"/>
    <property type="project" value="TreeGrafter"/>
</dbReference>
<dbReference type="CDD" id="cd22289">
    <property type="entry name" value="RecQL4_SLD2_NTD"/>
    <property type="match status" value="1"/>
</dbReference>
<dbReference type="GO" id="GO:0005634">
    <property type="term" value="C:nucleus"/>
    <property type="evidence" value="ECO:0007669"/>
    <property type="project" value="UniProtKB-SubCell"/>
</dbReference>
<evidence type="ECO:0000256" key="23">
    <source>
        <dbReference type="PROSITE-ProRule" id="PRU00047"/>
    </source>
</evidence>